<keyword evidence="1" id="KW-0812">Transmembrane</keyword>
<accession>A0AAW2Z6M9</accession>
<evidence type="ECO:0000256" key="1">
    <source>
        <dbReference type="SAM" id="Phobius"/>
    </source>
</evidence>
<keyword evidence="1" id="KW-0472">Membrane</keyword>
<proteinExistence type="predicted"/>
<reference evidence="2 3" key="1">
    <citation type="submission" date="2024-03" db="EMBL/GenBank/DDBJ databases">
        <title>The Acrasis kona genome and developmental transcriptomes reveal deep origins of eukaryotic multicellular pathways.</title>
        <authorList>
            <person name="Sheikh S."/>
            <person name="Fu C.-J."/>
            <person name="Brown M.W."/>
            <person name="Baldauf S.L."/>
        </authorList>
    </citation>
    <scope>NUCLEOTIDE SEQUENCE [LARGE SCALE GENOMIC DNA]</scope>
    <source>
        <strain evidence="2 3">ATCC MYA-3509</strain>
    </source>
</reference>
<dbReference type="Proteomes" id="UP001431209">
    <property type="component" value="Unassembled WGS sequence"/>
</dbReference>
<evidence type="ECO:0000313" key="3">
    <source>
        <dbReference type="Proteomes" id="UP001431209"/>
    </source>
</evidence>
<evidence type="ECO:0000313" key="2">
    <source>
        <dbReference type="EMBL" id="KAL0485477.1"/>
    </source>
</evidence>
<sequence>MTADITNANVPHPILILILNFWLFGGVGYLLIGQQQKGIGAIVWTILTSWIFIGFILCILFAYDGYLIAQKLQAGQTVKSHEFAAFDFLAKLPLLHE</sequence>
<dbReference type="AlphaFoldDB" id="A0AAW2Z6M9"/>
<keyword evidence="1" id="KW-1133">Transmembrane helix</keyword>
<keyword evidence="3" id="KW-1185">Reference proteome</keyword>
<comment type="caution">
    <text evidence="2">The sequence shown here is derived from an EMBL/GenBank/DDBJ whole genome shotgun (WGS) entry which is preliminary data.</text>
</comment>
<organism evidence="2 3">
    <name type="scientific">Acrasis kona</name>
    <dbReference type="NCBI Taxonomy" id="1008807"/>
    <lineage>
        <taxon>Eukaryota</taxon>
        <taxon>Discoba</taxon>
        <taxon>Heterolobosea</taxon>
        <taxon>Tetramitia</taxon>
        <taxon>Eutetramitia</taxon>
        <taxon>Acrasidae</taxon>
        <taxon>Acrasis</taxon>
    </lineage>
</organism>
<gene>
    <name evidence="2" type="ORF">AKO1_003056</name>
</gene>
<feature type="transmembrane region" description="Helical" evidence="1">
    <location>
        <begin position="12"/>
        <end position="32"/>
    </location>
</feature>
<protein>
    <submittedName>
        <fullName evidence="2">PK1L</fullName>
    </submittedName>
</protein>
<name>A0AAW2Z6M9_9EUKA</name>
<feature type="transmembrane region" description="Helical" evidence="1">
    <location>
        <begin position="39"/>
        <end position="63"/>
    </location>
</feature>
<dbReference type="EMBL" id="JAOPGA020001139">
    <property type="protein sequence ID" value="KAL0485477.1"/>
    <property type="molecule type" value="Genomic_DNA"/>
</dbReference>